<dbReference type="InterPro" id="IPR036834">
    <property type="entry name" value="Bcl-2-like_sf"/>
</dbReference>
<dbReference type="SUPFAM" id="SSF56854">
    <property type="entry name" value="Bcl-2 inhibitors of programmed cell death"/>
    <property type="match status" value="1"/>
</dbReference>
<gene>
    <name evidence="1" type="ORF">GOODEAATRI_029409</name>
</gene>
<sequence>MIFYVVLSDVIDDPILEQGVVVLRGYVIERISTEDPSRHVLSEDLGGRPHEQDDPEVKEVVEQLLKIADELNRNAEFQR</sequence>
<name>A0ABV0NYN8_9TELE</name>
<dbReference type="EMBL" id="JAHRIO010054310">
    <property type="protein sequence ID" value="MEQ2176582.1"/>
    <property type="molecule type" value="Genomic_DNA"/>
</dbReference>
<dbReference type="Gene3D" id="1.10.437.10">
    <property type="entry name" value="Blc2-like"/>
    <property type="match status" value="1"/>
</dbReference>
<keyword evidence="2" id="KW-1185">Reference proteome</keyword>
<comment type="caution">
    <text evidence="1">The sequence shown here is derived from an EMBL/GenBank/DDBJ whole genome shotgun (WGS) entry which is preliminary data.</text>
</comment>
<proteinExistence type="predicted"/>
<evidence type="ECO:0000313" key="2">
    <source>
        <dbReference type="Proteomes" id="UP001476798"/>
    </source>
</evidence>
<dbReference type="Proteomes" id="UP001476798">
    <property type="component" value="Unassembled WGS sequence"/>
</dbReference>
<accession>A0ABV0NYN8</accession>
<reference evidence="1 2" key="1">
    <citation type="submission" date="2021-06" db="EMBL/GenBank/DDBJ databases">
        <authorList>
            <person name="Palmer J.M."/>
        </authorList>
    </citation>
    <scope>NUCLEOTIDE SEQUENCE [LARGE SCALE GENOMIC DNA]</scope>
    <source>
        <strain evidence="1 2">GA_2019</strain>
        <tissue evidence="1">Muscle</tissue>
    </source>
</reference>
<organism evidence="1 2">
    <name type="scientific">Goodea atripinnis</name>
    <dbReference type="NCBI Taxonomy" id="208336"/>
    <lineage>
        <taxon>Eukaryota</taxon>
        <taxon>Metazoa</taxon>
        <taxon>Chordata</taxon>
        <taxon>Craniata</taxon>
        <taxon>Vertebrata</taxon>
        <taxon>Euteleostomi</taxon>
        <taxon>Actinopterygii</taxon>
        <taxon>Neopterygii</taxon>
        <taxon>Teleostei</taxon>
        <taxon>Neoteleostei</taxon>
        <taxon>Acanthomorphata</taxon>
        <taxon>Ovalentaria</taxon>
        <taxon>Atherinomorphae</taxon>
        <taxon>Cyprinodontiformes</taxon>
        <taxon>Goodeidae</taxon>
        <taxon>Goodea</taxon>
    </lineage>
</organism>
<protein>
    <submittedName>
        <fullName evidence="1">Uncharacterized protein</fullName>
    </submittedName>
</protein>
<evidence type="ECO:0000313" key="1">
    <source>
        <dbReference type="EMBL" id="MEQ2176582.1"/>
    </source>
</evidence>